<reference evidence="3 4" key="1">
    <citation type="submission" date="2015-05" db="EMBL/GenBank/DDBJ databases">
        <title>Complete genome sequence of Corynebacterium epidermidicanis DSM 45586, isolated from the skin of a dog suffering from pruritus.</title>
        <authorList>
            <person name="Ruckert C."/>
            <person name="Albersmeier A."/>
            <person name="Winkler A."/>
            <person name="Tauch A."/>
        </authorList>
    </citation>
    <scope>NUCLEOTIDE SEQUENCE [LARGE SCALE GENOMIC DNA]</scope>
    <source>
        <strain evidence="3 4">DSM 45586</strain>
    </source>
</reference>
<dbReference type="KEGG" id="cei:CEPID_12160"/>
<dbReference type="STRING" id="1050174.CEPID_12160"/>
<evidence type="ECO:0000256" key="1">
    <source>
        <dbReference type="ARBA" id="ARBA00006484"/>
    </source>
</evidence>
<dbReference type="Pfam" id="PF00106">
    <property type="entry name" value="adh_short"/>
    <property type="match status" value="1"/>
</dbReference>
<dbReference type="PANTHER" id="PTHR24320">
    <property type="entry name" value="RETINOL DEHYDROGENASE"/>
    <property type="match status" value="1"/>
</dbReference>
<dbReference type="AlphaFoldDB" id="A0A0G3GUR8"/>
<dbReference type="PROSITE" id="PS00061">
    <property type="entry name" value="ADH_SHORT"/>
    <property type="match status" value="1"/>
</dbReference>
<dbReference type="RefSeq" id="WP_047241124.1">
    <property type="nucleotide sequence ID" value="NZ_CP011541.1"/>
</dbReference>
<dbReference type="EMBL" id="CP011541">
    <property type="protein sequence ID" value="AKK04255.1"/>
    <property type="molecule type" value="Genomic_DNA"/>
</dbReference>
<gene>
    <name evidence="3" type="ORF">CEPID_12160</name>
</gene>
<keyword evidence="2" id="KW-0560">Oxidoreductase</keyword>
<keyword evidence="4" id="KW-1185">Reference proteome</keyword>
<dbReference type="InterPro" id="IPR020904">
    <property type="entry name" value="Sc_DH/Rdtase_CS"/>
</dbReference>
<dbReference type="PRINTS" id="PR00081">
    <property type="entry name" value="GDHRDH"/>
</dbReference>
<dbReference type="Proteomes" id="UP000035368">
    <property type="component" value="Chromosome"/>
</dbReference>
<evidence type="ECO:0000313" key="3">
    <source>
        <dbReference type="EMBL" id="AKK04255.1"/>
    </source>
</evidence>
<dbReference type="InterPro" id="IPR036291">
    <property type="entry name" value="NAD(P)-bd_dom_sf"/>
</dbReference>
<sequence>MRSHWTASDLPDLHGETWLITGATRGLGLATARAASARGAHIILGVRDAARGAEVARELGDATVIPLDLSQLSSVRAATEHVPRVDVLINNAGSTTSVRSETPDGFEWHLGVNLLGPFLFTNLIAEQVRRRVVIVTSVTHHRAKFDFDDPHFTKRPWSQARAYSQSKLADLLWAHALQSKASFDVQTSHPGWSDTTLANPARSSFGQGVVSQVARRLANSSEQGALTTLFAATQDLPPVSLVGPSGLGELRGYPRLVRASESAKNPQLAERLWAFAEAATS</sequence>
<organism evidence="3 4">
    <name type="scientific">Corynebacterium epidermidicanis</name>
    <dbReference type="NCBI Taxonomy" id="1050174"/>
    <lineage>
        <taxon>Bacteria</taxon>
        <taxon>Bacillati</taxon>
        <taxon>Actinomycetota</taxon>
        <taxon>Actinomycetes</taxon>
        <taxon>Mycobacteriales</taxon>
        <taxon>Corynebacteriaceae</taxon>
        <taxon>Corynebacterium</taxon>
    </lineage>
</organism>
<evidence type="ECO:0000256" key="2">
    <source>
        <dbReference type="ARBA" id="ARBA00023002"/>
    </source>
</evidence>
<protein>
    <recommendedName>
        <fullName evidence="5">Short-chain alcohol dehydrogenase</fullName>
    </recommendedName>
</protein>
<dbReference type="PANTHER" id="PTHR24320:SF148">
    <property type="entry name" value="NAD(P)-BINDING ROSSMANN-FOLD SUPERFAMILY PROTEIN"/>
    <property type="match status" value="1"/>
</dbReference>
<comment type="similarity">
    <text evidence="1">Belongs to the short-chain dehydrogenases/reductases (SDR) family.</text>
</comment>
<proteinExistence type="inferred from homology"/>
<dbReference type="GO" id="GO:0016491">
    <property type="term" value="F:oxidoreductase activity"/>
    <property type="evidence" value="ECO:0007669"/>
    <property type="project" value="UniProtKB-KW"/>
</dbReference>
<dbReference type="SUPFAM" id="SSF51735">
    <property type="entry name" value="NAD(P)-binding Rossmann-fold domains"/>
    <property type="match status" value="1"/>
</dbReference>
<evidence type="ECO:0008006" key="5">
    <source>
        <dbReference type="Google" id="ProtNLM"/>
    </source>
</evidence>
<dbReference type="InterPro" id="IPR002347">
    <property type="entry name" value="SDR_fam"/>
</dbReference>
<evidence type="ECO:0000313" key="4">
    <source>
        <dbReference type="Proteomes" id="UP000035368"/>
    </source>
</evidence>
<dbReference type="OrthoDB" id="3237043at2"/>
<dbReference type="Gene3D" id="3.40.50.720">
    <property type="entry name" value="NAD(P)-binding Rossmann-like Domain"/>
    <property type="match status" value="1"/>
</dbReference>
<name>A0A0G3GUR8_9CORY</name>
<dbReference type="PATRIC" id="fig|1050174.4.peg.2456"/>
<accession>A0A0G3GUR8</accession>